<dbReference type="STRING" id="1219043.SCH01S_01_00360"/>
<evidence type="ECO:0000313" key="1">
    <source>
        <dbReference type="EMBL" id="GAO37873.1"/>
    </source>
</evidence>
<gene>
    <name evidence="1" type="ORF">SCH01S_01_00360</name>
</gene>
<evidence type="ECO:0000313" key="2">
    <source>
        <dbReference type="Proteomes" id="UP000033202"/>
    </source>
</evidence>
<protein>
    <submittedName>
        <fullName evidence="1">Uncharacterized protein</fullName>
    </submittedName>
</protein>
<organism evidence="1 2">
    <name type="scientific">Sphingomonas changbaiensis NBRC 104936</name>
    <dbReference type="NCBI Taxonomy" id="1219043"/>
    <lineage>
        <taxon>Bacteria</taxon>
        <taxon>Pseudomonadati</taxon>
        <taxon>Pseudomonadota</taxon>
        <taxon>Alphaproteobacteria</taxon>
        <taxon>Sphingomonadales</taxon>
        <taxon>Sphingomonadaceae</taxon>
        <taxon>Sphingomonas</taxon>
    </lineage>
</organism>
<accession>A0A0E9MK50</accession>
<sequence length="78" mass="8545">MNEESVDAPTDAGPSAARARTLIIRCWLEEPQTRASRMRGTLRDISGGNSRGFEHFEGLVAQLRTFLSDEIDHDAGAS</sequence>
<keyword evidence="2" id="KW-1185">Reference proteome</keyword>
<proteinExistence type="predicted"/>
<name>A0A0E9MK50_9SPHN</name>
<dbReference type="EMBL" id="BBWU01000001">
    <property type="protein sequence ID" value="GAO37873.1"/>
    <property type="molecule type" value="Genomic_DNA"/>
</dbReference>
<dbReference type="Proteomes" id="UP000033202">
    <property type="component" value="Unassembled WGS sequence"/>
</dbReference>
<comment type="caution">
    <text evidence="1">The sequence shown here is derived from an EMBL/GenBank/DDBJ whole genome shotgun (WGS) entry which is preliminary data.</text>
</comment>
<reference evidence="1 2" key="1">
    <citation type="submission" date="2015-04" db="EMBL/GenBank/DDBJ databases">
        <title>Whole genome shotgun sequence of Sphingomonas changbaiensis NBRC 104936.</title>
        <authorList>
            <person name="Katano-Makiyama Y."/>
            <person name="Hosoyama A."/>
            <person name="Hashimoto M."/>
            <person name="Noguchi M."/>
            <person name="Tsuchikane K."/>
            <person name="Ohji S."/>
            <person name="Yamazoe A."/>
            <person name="Ichikawa N."/>
            <person name="Kimura A."/>
            <person name="Fujita N."/>
        </authorList>
    </citation>
    <scope>NUCLEOTIDE SEQUENCE [LARGE SCALE GENOMIC DNA]</scope>
    <source>
        <strain evidence="1 2">NBRC 104936</strain>
    </source>
</reference>
<dbReference type="AlphaFoldDB" id="A0A0E9MK50"/>